<evidence type="ECO:0000259" key="8">
    <source>
        <dbReference type="Pfam" id="PF13359"/>
    </source>
</evidence>
<dbReference type="GO" id="GO:0005634">
    <property type="term" value="C:nucleus"/>
    <property type="evidence" value="ECO:0007669"/>
    <property type="project" value="UniProtKB-SubCell"/>
</dbReference>
<keyword evidence="5" id="KW-0479">Metal-binding</keyword>
<comment type="similarity">
    <text evidence="3">Belongs to the HARBI1 family.</text>
</comment>
<dbReference type="GO" id="GO:0004518">
    <property type="term" value="F:nuclease activity"/>
    <property type="evidence" value="ECO:0007669"/>
    <property type="project" value="UniProtKB-KW"/>
</dbReference>
<evidence type="ECO:0000313" key="10">
    <source>
        <dbReference type="RefSeq" id="XP_030746956.1"/>
    </source>
</evidence>
<protein>
    <submittedName>
        <fullName evidence="10">Protein ALP1-like</fullName>
    </submittedName>
</protein>
<accession>A0A6J2X6Z5</accession>
<dbReference type="AlphaFoldDB" id="A0A6J2X6Z5"/>
<evidence type="ECO:0000256" key="5">
    <source>
        <dbReference type="ARBA" id="ARBA00022723"/>
    </source>
</evidence>
<dbReference type="RefSeq" id="XP_030746956.1">
    <property type="nucleotide sequence ID" value="XM_030891096.1"/>
</dbReference>
<keyword evidence="7" id="KW-0539">Nucleus</keyword>
<feature type="domain" description="DDE Tnp4" evidence="8">
    <location>
        <begin position="2"/>
        <end position="137"/>
    </location>
</feature>
<proteinExistence type="inferred from homology"/>
<evidence type="ECO:0000256" key="6">
    <source>
        <dbReference type="ARBA" id="ARBA00022801"/>
    </source>
</evidence>
<dbReference type="PANTHER" id="PTHR22930:SF269">
    <property type="entry name" value="NUCLEASE HARBI1-LIKE PROTEIN"/>
    <property type="match status" value="1"/>
</dbReference>
<dbReference type="InParanoid" id="A0A6J2X6Z5"/>
<dbReference type="GO" id="GO:0046872">
    <property type="term" value="F:metal ion binding"/>
    <property type="evidence" value="ECO:0007669"/>
    <property type="project" value="UniProtKB-KW"/>
</dbReference>
<evidence type="ECO:0000256" key="2">
    <source>
        <dbReference type="ARBA" id="ARBA00004123"/>
    </source>
</evidence>
<organism evidence="9 10">
    <name type="scientific">Sitophilus oryzae</name>
    <name type="common">Rice weevil</name>
    <name type="synonym">Curculio oryzae</name>
    <dbReference type="NCBI Taxonomy" id="7048"/>
    <lineage>
        <taxon>Eukaryota</taxon>
        <taxon>Metazoa</taxon>
        <taxon>Ecdysozoa</taxon>
        <taxon>Arthropoda</taxon>
        <taxon>Hexapoda</taxon>
        <taxon>Insecta</taxon>
        <taxon>Pterygota</taxon>
        <taxon>Neoptera</taxon>
        <taxon>Endopterygota</taxon>
        <taxon>Coleoptera</taxon>
        <taxon>Polyphaga</taxon>
        <taxon>Cucujiformia</taxon>
        <taxon>Curculionidae</taxon>
        <taxon>Dryophthorinae</taxon>
        <taxon>Sitophilus</taxon>
    </lineage>
</organism>
<dbReference type="Proteomes" id="UP000504635">
    <property type="component" value="Unplaced"/>
</dbReference>
<keyword evidence="6" id="KW-0378">Hydrolase</keyword>
<evidence type="ECO:0000313" key="9">
    <source>
        <dbReference type="Proteomes" id="UP000504635"/>
    </source>
</evidence>
<comment type="subcellular location">
    <subcellularLocation>
        <location evidence="2">Nucleus</location>
    </subcellularLocation>
</comment>
<dbReference type="Pfam" id="PF13359">
    <property type="entry name" value="DDE_Tnp_4"/>
    <property type="match status" value="1"/>
</dbReference>
<reference evidence="10" key="1">
    <citation type="submission" date="2025-08" db="UniProtKB">
        <authorList>
            <consortium name="RefSeq"/>
        </authorList>
    </citation>
    <scope>IDENTIFICATION</scope>
    <source>
        <tissue evidence="10">Gonads</tissue>
    </source>
</reference>
<gene>
    <name evidence="10" type="primary">LOC115875596</name>
</gene>
<dbReference type="KEGG" id="soy:115875596"/>
<dbReference type="OrthoDB" id="6571700at2759"/>
<name>A0A6J2X6Z5_SITOR</name>
<evidence type="ECO:0000256" key="7">
    <source>
        <dbReference type="ARBA" id="ARBA00023242"/>
    </source>
</evidence>
<evidence type="ECO:0000256" key="4">
    <source>
        <dbReference type="ARBA" id="ARBA00022722"/>
    </source>
</evidence>
<sequence length="189" mass="21980">MAIVDADYKFTYVDIGAYGKDWDSSVFQHTTFFKMMVNRQLQIPQPSPLHSAGIKNFPFVFVADEAFGLPEYVMRPYAGHNLPEKKRIFNYRLTLARRYVECAFGILANKWRILHRALNVRKEFAKDIVKACIILHNLVRIKDAQILKMYITQQKLQTFNKTLCNRPKRIATALRDDLADYFMAEGALP</sequence>
<dbReference type="GO" id="GO:0016787">
    <property type="term" value="F:hydrolase activity"/>
    <property type="evidence" value="ECO:0007669"/>
    <property type="project" value="UniProtKB-KW"/>
</dbReference>
<dbReference type="GeneID" id="115875596"/>
<dbReference type="InterPro" id="IPR045249">
    <property type="entry name" value="HARBI1-like"/>
</dbReference>
<evidence type="ECO:0000256" key="1">
    <source>
        <dbReference type="ARBA" id="ARBA00001968"/>
    </source>
</evidence>
<evidence type="ECO:0000256" key="3">
    <source>
        <dbReference type="ARBA" id="ARBA00006958"/>
    </source>
</evidence>
<dbReference type="InterPro" id="IPR027806">
    <property type="entry name" value="HARBI1_dom"/>
</dbReference>
<dbReference type="PANTHER" id="PTHR22930">
    <property type="match status" value="1"/>
</dbReference>
<keyword evidence="9" id="KW-1185">Reference proteome</keyword>
<comment type="cofactor">
    <cofactor evidence="1">
        <name>a divalent metal cation</name>
        <dbReference type="ChEBI" id="CHEBI:60240"/>
    </cofactor>
</comment>
<keyword evidence="4" id="KW-0540">Nuclease</keyword>